<dbReference type="Proteomes" id="UP000694540">
    <property type="component" value="Unplaced"/>
</dbReference>
<dbReference type="AlphaFoldDB" id="A0A8C3VRD0"/>
<name>A0A8C3VRD0_9CETA</name>
<dbReference type="GeneTree" id="ENSGT01070000254916"/>
<accession>A0A8C3VRD0</accession>
<dbReference type="Ensembl" id="ENSCWAT00000005589.1">
    <property type="protein sequence ID" value="ENSCWAP00000005166.1"/>
    <property type="gene ID" value="ENSCWAG00000003989.1"/>
</dbReference>
<protein>
    <recommendedName>
        <fullName evidence="4">Ribosomal protein L28</fullName>
    </recommendedName>
</protein>
<reference evidence="2" key="2">
    <citation type="submission" date="2025-09" db="UniProtKB">
        <authorList>
            <consortium name="Ensembl"/>
        </authorList>
    </citation>
    <scope>IDENTIFICATION</scope>
</reference>
<reference evidence="2" key="1">
    <citation type="submission" date="2025-08" db="UniProtKB">
        <authorList>
            <consortium name="Ensembl"/>
        </authorList>
    </citation>
    <scope>IDENTIFICATION</scope>
</reference>
<evidence type="ECO:0000256" key="1">
    <source>
        <dbReference type="SAM" id="MobiDB-lite"/>
    </source>
</evidence>
<organism evidence="2 3">
    <name type="scientific">Catagonus wagneri</name>
    <name type="common">Chacoan peccary</name>
    <dbReference type="NCBI Taxonomy" id="51154"/>
    <lineage>
        <taxon>Eukaryota</taxon>
        <taxon>Metazoa</taxon>
        <taxon>Chordata</taxon>
        <taxon>Craniata</taxon>
        <taxon>Vertebrata</taxon>
        <taxon>Euteleostomi</taxon>
        <taxon>Mammalia</taxon>
        <taxon>Eutheria</taxon>
        <taxon>Laurasiatheria</taxon>
        <taxon>Artiodactyla</taxon>
        <taxon>Suina</taxon>
        <taxon>Tayassuidae</taxon>
        <taxon>Catagonus</taxon>
    </lineage>
</organism>
<evidence type="ECO:0000313" key="3">
    <source>
        <dbReference type="Proteomes" id="UP000694540"/>
    </source>
</evidence>
<proteinExistence type="predicted"/>
<evidence type="ECO:0008006" key="4">
    <source>
        <dbReference type="Google" id="ProtNLM"/>
    </source>
</evidence>
<sequence>MANDATSTHLQWMITGNRASFLIKRNKQMKSGKSSNLKAHNSFCYNELIRSKAVGTELTVNGEGVLGPSPVCGPPPTRMPRGPSAASCT</sequence>
<keyword evidence="3" id="KW-1185">Reference proteome</keyword>
<feature type="region of interest" description="Disordered" evidence="1">
    <location>
        <begin position="64"/>
        <end position="89"/>
    </location>
</feature>
<dbReference type="Gene3D" id="3.30.390.110">
    <property type="match status" value="1"/>
</dbReference>
<evidence type="ECO:0000313" key="2">
    <source>
        <dbReference type="Ensembl" id="ENSCWAP00000005166.1"/>
    </source>
</evidence>